<feature type="transmembrane region" description="Helical" evidence="5">
    <location>
        <begin position="495"/>
        <end position="516"/>
    </location>
</feature>
<dbReference type="InterPro" id="IPR005829">
    <property type="entry name" value="Sugar_transporter_CS"/>
</dbReference>
<dbReference type="InterPro" id="IPR036259">
    <property type="entry name" value="MFS_trans_sf"/>
</dbReference>
<feature type="transmembrane region" description="Helical" evidence="5">
    <location>
        <begin position="196"/>
        <end position="218"/>
    </location>
</feature>
<evidence type="ECO:0000256" key="1">
    <source>
        <dbReference type="ARBA" id="ARBA00004141"/>
    </source>
</evidence>
<accession>A0A7J5XJ22</accession>
<gene>
    <name evidence="7" type="ORF">F7725_029137</name>
</gene>
<feature type="non-terminal residue" evidence="7">
    <location>
        <position position="815"/>
    </location>
</feature>
<keyword evidence="2 5" id="KW-0812">Transmembrane</keyword>
<feature type="transmembrane region" description="Helical" evidence="5">
    <location>
        <begin position="260"/>
        <end position="278"/>
    </location>
</feature>
<feature type="transmembrane region" description="Helical" evidence="5">
    <location>
        <begin position="616"/>
        <end position="635"/>
    </location>
</feature>
<feature type="transmembrane region" description="Helical" evidence="5">
    <location>
        <begin position="346"/>
        <end position="363"/>
    </location>
</feature>
<feature type="transmembrane region" description="Helical" evidence="5">
    <location>
        <begin position="740"/>
        <end position="764"/>
    </location>
</feature>
<comment type="caution">
    <text evidence="7">The sequence shown here is derived from an EMBL/GenBank/DDBJ whole genome shotgun (WGS) entry which is preliminary data.</text>
</comment>
<feature type="transmembrane region" description="Helical" evidence="5">
    <location>
        <begin position="170"/>
        <end position="190"/>
    </location>
</feature>
<proteinExistence type="predicted"/>
<dbReference type="GO" id="GO:0022857">
    <property type="term" value="F:transmembrane transporter activity"/>
    <property type="evidence" value="ECO:0007669"/>
    <property type="project" value="InterPro"/>
</dbReference>
<feature type="transmembrane region" description="Helical" evidence="5">
    <location>
        <begin position="317"/>
        <end position="334"/>
    </location>
</feature>
<evidence type="ECO:0000256" key="5">
    <source>
        <dbReference type="SAM" id="Phobius"/>
    </source>
</evidence>
<keyword evidence="3 5" id="KW-1133">Transmembrane helix</keyword>
<evidence type="ECO:0000256" key="3">
    <source>
        <dbReference type="ARBA" id="ARBA00022989"/>
    </source>
</evidence>
<dbReference type="InterPro" id="IPR020846">
    <property type="entry name" value="MFS_dom"/>
</dbReference>
<dbReference type="SUPFAM" id="SSF103473">
    <property type="entry name" value="MFS general substrate transporter"/>
    <property type="match status" value="2"/>
</dbReference>
<feature type="transmembrane region" description="Helical" evidence="5">
    <location>
        <begin position="435"/>
        <end position="453"/>
    </location>
</feature>
<reference evidence="7 8" key="1">
    <citation type="submission" date="2020-03" db="EMBL/GenBank/DDBJ databases">
        <title>Dissostichus mawsoni Genome sequencing and assembly.</title>
        <authorList>
            <person name="Park H."/>
        </authorList>
    </citation>
    <scope>NUCLEOTIDE SEQUENCE [LARGE SCALE GENOMIC DNA]</scope>
    <source>
        <strain evidence="7">DM0001</strain>
        <tissue evidence="7">Muscle</tissue>
    </source>
</reference>
<sequence>MTPAHLDTKMSSFGEILKEIGEFGLFQKRLAAALCIPSLFTAFDVIGQVFVGLNFPHHCNTDWILERGPNLTEEQQRNLTLPLNKDGGFESCEMFTPVDLDLETIIAYGINKTTGCINGSDFEAPEGASSIVTEFNMICDQSGLIAASQSIYMAGLLVGALVLGPMADRFGRRFVVLLSIFLLMLFGVGISFSPNIYVYIVLKFLDGIAVSGIIANLFVIGGEWSDSSKFALCTIICHSSFPLGLMMLSGIAYLIRDWRILQLVLFSPLVLVLGIFYCKGERRKVPEDLLDKLGAEGPSKRGSMLDLFRISYLRKRALIMSYLWFATSLVYYGLSLNVGNFGLNIYLTQFIFGFVEFPARWGSLGLIQCFGRKRCEAIALLFAGAACLGILTIPKDLPVVATVVAVVGKFAATTSFSIVYVYTAELYPTTLRQNGVGLNSMCARVAGILAPLIRLLEDYHWTIPMLIYGITSITMSSFGEILREIGEFGAFQKRLLAGMCILSIFAAFDIAGQVFVGLNFPHHCNTDWILERGPNLTEERQRNLTLPLNNDGGFESCEMFTPVDLDLETIEAYGINKTTGCTHGWDYDAPVGASSIVTEFDVVCDRSGLIEASQSIAMAGVLVGALVYGVISDRLRLREIRKKKRVRHLPDIVFEKTYSHQWLQLVLSKSSLLRTDLNVGSFGLNIYLTQFIFGVVEFPALATSYALMQRIGRRTGLVGFLFFGGASCLVVLAIPKDLPAVVTTIAVIGAFAAAASFNIIYVLLDVYHPSIPMLTYGIVPITAAGLCLLLPETLNVELQDHTESEKPSNGALENA</sequence>
<dbReference type="PROSITE" id="PS00216">
    <property type="entry name" value="SUGAR_TRANSPORT_1"/>
    <property type="match status" value="1"/>
</dbReference>
<dbReference type="Proteomes" id="UP000518266">
    <property type="component" value="Unassembled WGS sequence"/>
</dbReference>
<feature type="transmembrane region" description="Helical" evidence="5">
    <location>
        <begin position="717"/>
        <end position="734"/>
    </location>
</feature>
<dbReference type="InterPro" id="IPR011701">
    <property type="entry name" value="MFS"/>
</dbReference>
<keyword evidence="4 5" id="KW-0472">Membrane</keyword>
<protein>
    <recommendedName>
        <fullName evidence="6">Major facilitator superfamily (MFS) profile domain-containing protein</fullName>
    </recommendedName>
</protein>
<dbReference type="PROSITE" id="PS50850">
    <property type="entry name" value="MFS"/>
    <property type="match status" value="1"/>
</dbReference>
<dbReference type="GO" id="GO:0016020">
    <property type="term" value="C:membrane"/>
    <property type="evidence" value="ECO:0007669"/>
    <property type="project" value="UniProtKB-SubCell"/>
</dbReference>
<name>A0A7J5XJ22_DISMA</name>
<evidence type="ECO:0000313" key="7">
    <source>
        <dbReference type="EMBL" id="KAF3836579.1"/>
    </source>
</evidence>
<feature type="transmembrane region" description="Helical" evidence="5">
    <location>
        <begin position="771"/>
        <end position="791"/>
    </location>
</feature>
<keyword evidence="8" id="KW-1185">Reference proteome</keyword>
<evidence type="ECO:0000256" key="2">
    <source>
        <dbReference type="ARBA" id="ARBA00022692"/>
    </source>
</evidence>
<feature type="transmembrane region" description="Helical" evidence="5">
    <location>
        <begin position="465"/>
        <end position="483"/>
    </location>
</feature>
<dbReference type="AlphaFoldDB" id="A0A7J5XJ22"/>
<feature type="transmembrane region" description="Helical" evidence="5">
    <location>
        <begin position="230"/>
        <end position="254"/>
    </location>
</feature>
<dbReference type="EMBL" id="JAAKFY010000024">
    <property type="protein sequence ID" value="KAF3836579.1"/>
    <property type="molecule type" value="Genomic_DNA"/>
</dbReference>
<evidence type="ECO:0000313" key="8">
    <source>
        <dbReference type="Proteomes" id="UP000518266"/>
    </source>
</evidence>
<feature type="domain" description="Major facilitator superfamily (MFS) profile" evidence="6">
    <location>
        <begin position="104"/>
        <end position="524"/>
    </location>
</feature>
<feature type="transmembrane region" description="Helical" evidence="5">
    <location>
        <begin position="143"/>
        <end position="163"/>
    </location>
</feature>
<dbReference type="Gene3D" id="1.20.1250.20">
    <property type="entry name" value="MFS general substrate transporter like domains"/>
    <property type="match status" value="3"/>
</dbReference>
<feature type="transmembrane region" description="Helical" evidence="5">
    <location>
        <begin position="375"/>
        <end position="393"/>
    </location>
</feature>
<evidence type="ECO:0000259" key="6">
    <source>
        <dbReference type="PROSITE" id="PS50850"/>
    </source>
</evidence>
<feature type="transmembrane region" description="Helical" evidence="5">
    <location>
        <begin position="399"/>
        <end position="423"/>
    </location>
</feature>
<dbReference type="Pfam" id="PF07690">
    <property type="entry name" value="MFS_1"/>
    <property type="match status" value="1"/>
</dbReference>
<dbReference type="PANTHER" id="PTHR24064">
    <property type="entry name" value="SOLUTE CARRIER FAMILY 22 MEMBER"/>
    <property type="match status" value="1"/>
</dbReference>
<dbReference type="OrthoDB" id="5296287at2759"/>
<organism evidence="7 8">
    <name type="scientific">Dissostichus mawsoni</name>
    <name type="common">Antarctic cod</name>
    <dbReference type="NCBI Taxonomy" id="36200"/>
    <lineage>
        <taxon>Eukaryota</taxon>
        <taxon>Metazoa</taxon>
        <taxon>Chordata</taxon>
        <taxon>Craniata</taxon>
        <taxon>Vertebrata</taxon>
        <taxon>Euteleostomi</taxon>
        <taxon>Actinopterygii</taxon>
        <taxon>Neopterygii</taxon>
        <taxon>Teleostei</taxon>
        <taxon>Neoteleostei</taxon>
        <taxon>Acanthomorphata</taxon>
        <taxon>Eupercaria</taxon>
        <taxon>Perciformes</taxon>
        <taxon>Notothenioidei</taxon>
        <taxon>Nototheniidae</taxon>
        <taxon>Dissostichus</taxon>
    </lineage>
</organism>
<evidence type="ECO:0000256" key="4">
    <source>
        <dbReference type="ARBA" id="ARBA00023136"/>
    </source>
</evidence>
<comment type="subcellular location">
    <subcellularLocation>
        <location evidence="1">Membrane</location>
        <topology evidence="1">Multi-pass membrane protein</topology>
    </subcellularLocation>
</comment>